<dbReference type="RefSeq" id="WP_072504880.1">
    <property type="nucleotide sequence ID" value="NZ_CP016364.1"/>
</dbReference>
<dbReference type="Gene3D" id="3.30.1360.120">
    <property type="entry name" value="Probable tRNA modification gtpase trme, domain 1"/>
    <property type="match status" value="1"/>
</dbReference>
<reference evidence="2" key="1">
    <citation type="submission" date="2016-07" db="EMBL/GenBank/DDBJ databases">
        <title>Phaeobacter portensis sp. nov., a tropodithietic acid producing bacterium isolated from a German harbor.</title>
        <authorList>
            <person name="Freese H.M."/>
            <person name="Bunk B."/>
            <person name="Breider S."/>
            <person name="Brinkhoff T."/>
        </authorList>
    </citation>
    <scope>NUCLEOTIDE SEQUENCE [LARGE SCALE GENOMIC DNA]</scope>
    <source>
        <strain evidence="2">P97</strain>
    </source>
</reference>
<gene>
    <name evidence="1" type="ORF">PhaeoP97_01949</name>
</gene>
<dbReference type="SUPFAM" id="SSF103025">
    <property type="entry name" value="Folate-binding domain"/>
    <property type="match status" value="1"/>
</dbReference>
<evidence type="ECO:0000313" key="1">
    <source>
        <dbReference type="EMBL" id="APG47357.1"/>
    </source>
</evidence>
<dbReference type="EMBL" id="CP016364">
    <property type="protein sequence ID" value="APG47357.1"/>
    <property type="molecule type" value="Genomic_DNA"/>
</dbReference>
<dbReference type="OrthoDB" id="9814782at2"/>
<name>A0A1L3I5I2_9RHOB</name>
<protein>
    <submittedName>
        <fullName evidence="1">Sarcosine oxidase-like protein</fullName>
    </submittedName>
</protein>
<dbReference type="Gene3D" id="3.30.70.1520">
    <property type="entry name" value="Heterotetrameric sarcosine oxidase"/>
    <property type="match status" value="1"/>
</dbReference>
<organism evidence="1 2">
    <name type="scientific">Phaeobacter porticola</name>
    <dbReference type="NCBI Taxonomy" id="1844006"/>
    <lineage>
        <taxon>Bacteria</taxon>
        <taxon>Pseudomonadati</taxon>
        <taxon>Pseudomonadota</taxon>
        <taxon>Alphaproteobacteria</taxon>
        <taxon>Rhodobacterales</taxon>
        <taxon>Roseobacteraceae</taxon>
        <taxon>Phaeobacter</taxon>
    </lineage>
</organism>
<dbReference type="Pfam" id="PF04268">
    <property type="entry name" value="SoxG"/>
    <property type="match status" value="1"/>
</dbReference>
<dbReference type="STRING" id="1844006.PhaeoP97_01949"/>
<sequence length="190" mass="19698">MSDPVSAMNGAKFSGLAQVEDSGLQGMITLRGDLASAPLKAAVKAATGADVPTGGQVSLSDAGGVAWMSPDELLLLVPYAEVDAKVADLAEALKGEHALAANVSDARGMFRLSGDGAREVLAKICPVDMSAEAFKPSQFRRTRMAQVAAAFWLDEAGDFHIVCFRSVAAYVYKLLSTAAHPQSKVGALTG</sequence>
<dbReference type="KEGG" id="php:PhaeoP97_01949"/>
<evidence type="ECO:0000313" key="2">
    <source>
        <dbReference type="Proteomes" id="UP000183859"/>
    </source>
</evidence>
<dbReference type="InterPro" id="IPR027266">
    <property type="entry name" value="TrmE/GcvT-like"/>
</dbReference>
<dbReference type="Proteomes" id="UP000183859">
    <property type="component" value="Chromosome"/>
</dbReference>
<dbReference type="AlphaFoldDB" id="A0A1L3I5I2"/>
<keyword evidence="2" id="KW-1185">Reference proteome</keyword>
<proteinExistence type="predicted"/>
<dbReference type="InterPro" id="IPR007375">
    <property type="entry name" value="SoxG"/>
</dbReference>
<accession>A0A1L3I5I2</accession>